<keyword evidence="5" id="KW-0540">Nuclease</keyword>
<evidence type="ECO:0000313" key="16">
    <source>
        <dbReference type="Proteomes" id="UP000242704"/>
    </source>
</evidence>
<evidence type="ECO:0000256" key="9">
    <source>
        <dbReference type="ARBA" id="ARBA00022839"/>
    </source>
</evidence>
<feature type="coiled-coil region" evidence="13">
    <location>
        <begin position="249"/>
        <end position="313"/>
    </location>
</feature>
<evidence type="ECO:0000313" key="15">
    <source>
        <dbReference type="EMBL" id="PTG16444.1"/>
    </source>
</evidence>
<evidence type="ECO:0000256" key="6">
    <source>
        <dbReference type="ARBA" id="ARBA00022741"/>
    </source>
</evidence>
<dbReference type="Pfam" id="PF13558">
    <property type="entry name" value="SbcC_Walker_B"/>
    <property type="match status" value="1"/>
</dbReference>
<evidence type="ECO:0000256" key="3">
    <source>
        <dbReference type="ARBA" id="ARBA00013368"/>
    </source>
</evidence>
<evidence type="ECO:0000256" key="8">
    <source>
        <dbReference type="ARBA" id="ARBA00022801"/>
    </source>
</evidence>
<dbReference type="RefSeq" id="WP_107360491.1">
    <property type="nucleotide sequence ID" value="NZ_JAHCOF010000001.1"/>
</dbReference>
<evidence type="ECO:0000256" key="4">
    <source>
        <dbReference type="ARBA" id="ARBA00022705"/>
    </source>
</evidence>
<comment type="similarity">
    <text evidence="1">Belongs to the SMC family. SbcC subfamily.</text>
</comment>
<dbReference type="InterPro" id="IPR053380">
    <property type="entry name" value="SbcCD_Nuclease_C"/>
</dbReference>
<keyword evidence="11 13" id="KW-0175">Coiled coil</keyword>
<evidence type="ECO:0000256" key="1">
    <source>
        <dbReference type="ARBA" id="ARBA00006930"/>
    </source>
</evidence>
<feature type="coiled-coil region" evidence="13">
    <location>
        <begin position="460"/>
        <end position="494"/>
    </location>
</feature>
<dbReference type="GO" id="GO:0006302">
    <property type="term" value="P:double-strand break repair"/>
    <property type="evidence" value="ECO:0007669"/>
    <property type="project" value="InterPro"/>
</dbReference>
<reference evidence="15 16" key="1">
    <citation type="journal article" date="2016" name="Front. Microbiol.">
        <title>Comprehensive Phylogenetic Analysis of Bovine Non-aureus Staphylococci Species Based on Whole-Genome Sequencing.</title>
        <authorList>
            <person name="Naushad S."/>
            <person name="Barkema H.W."/>
            <person name="Luby C."/>
            <person name="Condas L.A."/>
            <person name="Nobrega D.B."/>
            <person name="Carson D.A."/>
            <person name="De Buck J."/>
        </authorList>
    </citation>
    <scope>NUCLEOTIDE SEQUENCE [LARGE SCALE GENOMIC DNA]</scope>
    <source>
        <strain evidence="15 16">SNUC 505</strain>
    </source>
</reference>
<evidence type="ECO:0000256" key="7">
    <source>
        <dbReference type="ARBA" id="ARBA00022759"/>
    </source>
</evidence>
<dbReference type="Proteomes" id="UP000242704">
    <property type="component" value="Unassembled WGS sequence"/>
</dbReference>
<dbReference type="GO" id="GO:0006310">
    <property type="term" value="P:DNA recombination"/>
    <property type="evidence" value="ECO:0007669"/>
    <property type="project" value="UniProtKB-KW"/>
</dbReference>
<dbReference type="Gene3D" id="3.40.50.300">
    <property type="entry name" value="P-loop containing nucleotide triphosphate hydrolases"/>
    <property type="match status" value="2"/>
</dbReference>
<keyword evidence="7" id="KW-0255">Endonuclease</keyword>
<feature type="coiled-coil region" evidence="13">
    <location>
        <begin position="744"/>
        <end position="831"/>
    </location>
</feature>
<evidence type="ECO:0000256" key="11">
    <source>
        <dbReference type="ARBA" id="ARBA00023054"/>
    </source>
</evidence>
<feature type="coiled-coil region" evidence="13">
    <location>
        <begin position="537"/>
        <end position="636"/>
    </location>
</feature>
<evidence type="ECO:0000256" key="10">
    <source>
        <dbReference type="ARBA" id="ARBA00022840"/>
    </source>
</evidence>
<accession>A0AAE5T1J5</accession>
<proteinExistence type="inferred from homology"/>
<keyword evidence="6" id="KW-0547">Nucleotide-binding</keyword>
<dbReference type="GO" id="GO:0005524">
    <property type="term" value="F:ATP binding"/>
    <property type="evidence" value="ECO:0007669"/>
    <property type="project" value="UniProtKB-KW"/>
</dbReference>
<evidence type="ECO:0000256" key="12">
    <source>
        <dbReference type="ARBA" id="ARBA00023172"/>
    </source>
</evidence>
<evidence type="ECO:0000256" key="5">
    <source>
        <dbReference type="ARBA" id="ARBA00022722"/>
    </source>
</evidence>
<evidence type="ECO:0000259" key="14">
    <source>
        <dbReference type="Pfam" id="PF13476"/>
    </source>
</evidence>
<feature type="coiled-coil region" evidence="13">
    <location>
        <begin position="395"/>
        <end position="426"/>
    </location>
</feature>
<comment type="caution">
    <text evidence="15">The sequence shown here is derived from an EMBL/GenBank/DDBJ whole genome shotgun (WGS) entry which is preliminary data.</text>
</comment>
<dbReference type="GO" id="GO:0016887">
    <property type="term" value="F:ATP hydrolysis activity"/>
    <property type="evidence" value="ECO:0007669"/>
    <property type="project" value="InterPro"/>
</dbReference>
<dbReference type="GO" id="GO:0004527">
    <property type="term" value="F:exonuclease activity"/>
    <property type="evidence" value="ECO:0007669"/>
    <property type="project" value="UniProtKB-KW"/>
</dbReference>
<keyword evidence="4" id="KW-0235">DNA replication</keyword>
<dbReference type="AlphaFoldDB" id="A0AAE5T1J5"/>
<keyword evidence="12" id="KW-0233">DNA recombination</keyword>
<dbReference type="InterPro" id="IPR027417">
    <property type="entry name" value="P-loop_NTPase"/>
</dbReference>
<dbReference type="EMBL" id="PZBZ01000009">
    <property type="protein sequence ID" value="PTG16444.1"/>
    <property type="molecule type" value="Genomic_DNA"/>
</dbReference>
<feature type="coiled-coil region" evidence="13">
    <location>
        <begin position="337"/>
        <end position="367"/>
    </location>
</feature>
<gene>
    <name evidence="15" type="ORF">BU653_02465</name>
</gene>
<dbReference type="GO" id="GO:0004519">
    <property type="term" value="F:endonuclease activity"/>
    <property type="evidence" value="ECO:0007669"/>
    <property type="project" value="UniProtKB-KW"/>
</dbReference>
<dbReference type="InterPro" id="IPR038729">
    <property type="entry name" value="Rad50/SbcC_AAA"/>
</dbReference>
<dbReference type="NCBIfam" id="NF041751">
    <property type="entry name" value="sbcc_Staph"/>
    <property type="match status" value="1"/>
</dbReference>
<evidence type="ECO:0000256" key="13">
    <source>
        <dbReference type="SAM" id="Coils"/>
    </source>
</evidence>
<evidence type="ECO:0000256" key="2">
    <source>
        <dbReference type="ARBA" id="ARBA00011322"/>
    </source>
</evidence>
<keyword evidence="9" id="KW-0269">Exonuclease</keyword>
<organism evidence="15 16">
    <name type="scientific">Staphylococcus chromogenes</name>
    <name type="common">Staphylococcus hyicus subsp. chromogenes</name>
    <dbReference type="NCBI Taxonomy" id="46126"/>
    <lineage>
        <taxon>Bacteria</taxon>
        <taxon>Bacillati</taxon>
        <taxon>Bacillota</taxon>
        <taxon>Bacilli</taxon>
        <taxon>Bacillales</taxon>
        <taxon>Staphylococcaceae</taxon>
        <taxon>Staphylococcus</taxon>
    </lineage>
</organism>
<dbReference type="PANTHER" id="PTHR32114:SF2">
    <property type="entry name" value="ABC TRANSPORTER ABCH.3"/>
    <property type="match status" value="1"/>
</dbReference>
<dbReference type="GO" id="GO:0006260">
    <property type="term" value="P:DNA replication"/>
    <property type="evidence" value="ECO:0007669"/>
    <property type="project" value="UniProtKB-KW"/>
</dbReference>
<feature type="domain" description="Rad50/SbcC-type AAA" evidence="14">
    <location>
        <begin position="6"/>
        <end position="211"/>
    </location>
</feature>
<name>A0AAE5T1J5_STACR</name>
<feature type="coiled-coil region" evidence="13">
    <location>
        <begin position="663"/>
        <end position="711"/>
    </location>
</feature>
<keyword evidence="10" id="KW-0067">ATP-binding</keyword>
<dbReference type="Pfam" id="PF13476">
    <property type="entry name" value="AAA_23"/>
    <property type="match status" value="1"/>
</dbReference>
<comment type="subunit">
    <text evidence="2">Heterodimer of SbcC and SbcD.</text>
</comment>
<sequence length="1010" mass="118906">MRPLFLKLENFGPFLNESIDFKQIQTNQLFLISGKTGSGKTMIFDAIVYALYGRASTTSREVAQLRSHFASPELPLKVTYEFEIHQQRYKVIRTAAFTKPNKKSETKGILEVYQYKNNQEILLESKINAGNQFLQELLNLKVDQFRQLFILPQGEFKSFLVSKSQDKQSILRTLFNTVMYEDLKNELKEKTKSIQNEMDKTSNKLETYWHDLYTLEDDTLNEYRHIDIHQHEKIREVIPIFEAIGEQKISRLSQKKLELEKQLKHIQECLDQETLRRQLQQEYNTVTQQLTSLETEKEQIQQLEQKIHILKQSQFALHTLNEREEVKKEHATNESSIKALQSKSEALKNKMNEQQKQLKQLDSQQTEIDIKTQTLKNTHYYYQNEREMQKAFEKQNALGNKIKQSQKDLTDLEQKYQRTMEKYKDQTFDFEQMDSLKEHHFSLRTELEKIEFTEQQYQLKLKHETEQKSLKSEIDELEIKTKQLEEKKHVFSKTDQSILSHDKMIQTLQSEIQLAEPCPVCGQIVHELDAVHQVEPLREKLKENDGIDQQLRQIEKQLIKKKATLEQIQSQLETLKDVQNVESKKRELTVLKNKCEEQLEEMAEAKLNFEKLKTKKQEQEAQYQELKQHIELNQYQLEMAMQKVKQFKDDTDFDQYDDFKSTYEKMELEVNIFTKTYEELKNAVQELQGHYNIFENDLKHQRERATSLQAQEQKLNSTLHEEMKKLNIKSVSELEQLMTEAHEVQALEMRVQQYHQALQKYTAQKESVYQKLQELPKQPLETLQNEYTSVQEKLADVTQQFNETQFQIQQNKVKTQKIEQILNEIQQAMSEHRSLFHLAEVISGKNQQNLTLENYVLIYYLEHILESANKRLLNMTGQRYELVRKGDKGRGYSGLEIEVYDYYSNQTRHITSLSGGETFQASLALALGLSEVVQNEQGGISLDAMFIDEGFGTLDQETLETALDTLIHLQASGRLVGIISHVTELKNRIPLILEVNSSQYYSSTTIKHNE</sequence>
<keyword evidence="8" id="KW-0378">Hydrolase</keyword>
<dbReference type="SUPFAM" id="SSF52540">
    <property type="entry name" value="P-loop containing nucleoside triphosphate hydrolases"/>
    <property type="match status" value="1"/>
</dbReference>
<protein>
    <recommendedName>
        <fullName evidence="3">Nuclease SbcCD subunit C</fullName>
    </recommendedName>
</protein>
<dbReference type="PANTHER" id="PTHR32114">
    <property type="entry name" value="ABC TRANSPORTER ABCH.3"/>
    <property type="match status" value="1"/>
</dbReference>